<dbReference type="EMBL" id="JAICCE010000020">
    <property type="protein sequence ID" value="KAG9263571.1"/>
    <property type="molecule type" value="Genomic_DNA"/>
</dbReference>
<feature type="compositionally biased region" description="Polar residues" evidence="2">
    <location>
        <begin position="270"/>
        <end position="279"/>
    </location>
</feature>
<feature type="compositionally biased region" description="Polar residues" evidence="2">
    <location>
        <begin position="323"/>
        <end position="335"/>
    </location>
</feature>
<evidence type="ECO:0000256" key="1">
    <source>
        <dbReference type="ARBA" id="ARBA00023054"/>
    </source>
</evidence>
<reference evidence="3 4" key="1">
    <citation type="submission" date="2021-07" db="EMBL/GenBank/DDBJ databases">
        <authorList>
            <person name="Imarazene B."/>
            <person name="Zahm M."/>
            <person name="Klopp C."/>
            <person name="Cabau C."/>
            <person name="Beille S."/>
            <person name="Jouanno E."/>
            <person name="Castinel A."/>
            <person name="Lluch J."/>
            <person name="Gil L."/>
            <person name="Kuchtly C."/>
            <person name="Lopez Roques C."/>
            <person name="Donnadieu C."/>
            <person name="Parrinello H."/>
            <person name="Journot L."/>
            <person name="Du K."/>
            <person name="Schartl M."/>
            <person name="Retaux S."/>
            <person name="Guiguen Y."/>
        </authorList>
    </citation>
    <scope>NUCLEOTIDE SEQUENCE [LARGE SCALE GENOMIC DNA]</scope>
    <source>
        <strain evidence="3">Pach_M1</strain>
        <tissue evidence="3">Testis</tissue>
    </source>
</reference>
<feature type="region of interest" description="Disordered" evidence="2">
    <location>
        <begin position="1"/>
        <end position="56"/>
    </location>
</feature>
<dbReference type="GO" id="GO:0005634">
    <property type="term" value="C:nucleus"/>
    <property type="evidence" value="ECO:0007669"/>
    <property type="project" value="TreeGrafter"/>
</dbReference>
<organism evidence="3 4">
    <name type="scientific">Astyanax mexicanus</name>
    <name type="common">Blind cave fish</name>
    <name type="synonym">Astyanax fasciatus mexicanus</name>
    <dbReference type="NCBI Taxonomy" id="7994"/>
    <lineage>
        <taxon>Eukaryota</taxon>
        <taxon>Metazoa</taxon>
        <taxon>Chordata</taxon>
        <taxon>Craniata</taxon>
        <taxon>Vertebrata</taxon>
        <taxon>Euteleostomi</taxon>
        <taxon>Actinopterygii</taxon>
        <taxon>Neopterygii</taxon>
        <taxon>Teleostei</taxon>
        <taxon>Ostariophysi</taxon>
        <taxon>Characiformes</taxon>
        <taxon>Characoidei</taxon>
        <taxon>Acestrorhamphidae</taxon>
        <taxon>Acestrorhamphinae</taxon>
        <taxon>Astyanax</taxon>
    </lineage>
</organism>
<feature type="compositionally biased region" description="Polar residues" evidence="2">
    <location>
        <begin position="835"/>
        <end position="846"/>
    </location>
</feature>
<feature type="compositionally biased region" description="Basic and acidic residues" evidence="2">
    <location>
        <begin position="312"/>
        <end position="322"/>
    </location>
</feature>
<dbReference type="OrthoDB" id="10038993at2759"/>
<feature type="region of interest" description="Disordered" evidence="2">
    <location>
        <begin position="1253"/>
        <end position="1331"/>
    </location>
</feature>
<feature type="compositionally biased region" description="Polar residues" evidence="2">
    <location>
        <begin position="208"/>
        <end position="217"/>
    </location>
</feature>
<feature type="compositionally biased region" description="Polar residues" evidence="2">
    <location>
        <begin position="344"/>
        <end position="366"/>
    </location>
</feature>
<feature type="region of interest" description="Disordered" evidence="2">
    <location>
        <begin position="685"/>
        <end position="733"/>
    </location>
</feature>
<dbReference type="PANTHER" id="PTHR24200:SF15">
    <property type="entry name" value="MICROTUBULE-ASSOCIATED TUMOR SUPPRESSOR CANDIDATE 2-LIKE ISOFORM X1"/>
    <property type="match status" value="1"/>
</dbReference>
<dbReference type="PANTHER" id="PTHR24200">
    <property type="entry name" value="TOUCAN, ISOFORM A"/>
    <property type="match status" value="1"/>
</dbReference>
<feature type="region of interest" description="Disordered" evidence="2">
    <location>
        <begin position="752"/>
        <end position="912"/>
    </location>
</feature>
<feature type="compositionally biased region" description="Low complexity" evidence="2">
    <location>
        <begin position="752"/>
        <end position="761"/>
    </location>
</feature>
<dbReference type="Proteomes" id="UP000752171">
    <property type="component" value="Unassembled WGS sequence"/>
</dbReference>
<feature type="region of interest" description="Disordered" evidence="2">
    <location>
        <begin position="93"/>
        <end position="165"/>
    </location>
</feature>
<protein>
    <submittedName>
        <fullName evidence="3">Microtubule-associated tumor suppressor candidate 2-like isoform X2</fullName>
    </submittedName>
</protein>
<feature type="compositionally biased region" description="Low complexity" evidence="2">
    <location>
        <begin position="859"/>
        <end position="883"/>
    </location>
</feature>
<dbReference type="GO" id="GO:0005737">
    <property type="term" value="C:cytoplasm"/>
    <property type="evidence" value="ECO:0007669"/>
    <property type="project" value="TreeGrafter"/>
</dbReference>
<proteinExistence type="predicted"/>
<dbReference type="KEGG" id="amex:103043022"/>
<sequence>MSVQEEVGVPQDRLHEKKNNNKQPLYPADGDANANQISMEESHNEGDSPVPPLLSHSSAQERIIIWGTHARSEDPELEEFELLECQELEAFLKDAPQGKKKDFHQRRSSLASSETGNSLRTDQNANNSRDIDLDQTAQPLDLRTSVSRSGQRRSLRDGRSGSENNVFVSTLSAVSSLSGSLASALDSAGRKQPPSSLPSKPTSDKCRIQQQATQQSLVFIPKRSREQPRDVDQNYNSTTLPQEPCRSSAKNGNYLADQQGRSGDKEQIRQESNLSSKFQKNLERVPPSRRQLVRPLSPETEQRLTSGYLGHTEVKQEQRPSRFSDQTGPKVSSHQTDPKEPAEISSNVQSHSAGSGIQTTSQTCARSGSILRRQGSAEHAASPLDRKSHFNRRAYSSPTRPSTPPSPKTTGSPQKRTPMSPVRTRVPARAPQLGYGASQGYSSGLRPPVKTNINMSVQNTVPQQGSTETSPPKCPPKPKSVRPKIITYIRKSPQPKPQVPEGPYEVSSLPTRLLACSPAPNSKPATTVESDGAPVLSASNLLYDKYRQELQKAHLFSPGMMVSGVKAPSHTMPPKATGKTHSFYGSLSNKYPPTGIGRSPATLGPQACGSEDPPESLIVTPETGAVFRPPRTLRPQLGVGAVNRAPSAAAKTRIFTGQKSPLALNQPVQAVTPSVTLAAILPATSSVTSSVTPSTHSPPEPLDQRKAAAAASGLPVKSLLPKPAQSGLRPPGYSRLPPARLAAFGFVRSSSVSSVSSNHSNDSSRSDSCRPAYRPGSVSDDPPFHRVITEPCTDSPRAPSRSSPQPPCTPVPTRRSLLPPPPSSPAGSRKDFQKTSDSSRSAQSSPKRLAVVTPKPQSPVLQRQRAAAAAAARVPRGPGVPVLGRSESPGLEKRKEEAQRKEKEREEQERREEEVLRLQAHCEEQAGQLQALRAELKRSTLGLDAFAVCSQHFCLKSENAENKEKDLSLQLSRIREEVDCTAARWKQLQQEKAELERMFEQKLKELQEQQEYELAALEEDLKTRYASDTDHLKAEHQSHVEELRTQQQEQIEELTAQHESALVDLRTMHNITMATLQEEHARTMRDLRKAHEQQKASLEDDFEKHRLSLQDQVDTLTFQNRTLRDKAKRFEEALRRSTDEQIVDALAPYQHIEQDLKSLKEVLEMKNQQIHDQERKICQLERVAQKNVYLEEKVQVLQQQNEDLKARIDRNLALSRQLSEENANLQEHVEKESTEKKRLSRNNEELLWRLQTSPHLSPSSSPSHRAFFPGPDIPPYPYSPGPGTPTHSYSPGPCTPTHRVVSPISGTPTHRGSPAARCSPARVPNANTLPR</sequence>
<evidence type="ECO:0000313" key="4">
    <source>
        <dbReference type="Proteomes" id="UP000752171"/>
    </source>
</evidence>
<feature type="compositionally biased region" description="Basic and acidic residues" evidence="2">
    <location>
        <begin position="890"/>
        <end position="912"/>
    </location>
</feature>
<feature type="compositionally biased region" description="Low complexity" evidence="2">
    <location>
        <begin position="685"/>
        <end position="695"/>
    </location>
</feature>
<name>A0A8T2L3H9_ASTMX</name>
<evidence type="ECO:0000256" key="2">
    <source>
        <dbReference type="SAM" id="MobiDB-lite"/>
    </source>
</evidence>
<comment type="caution">
    <text evidence="3">The sequence shown here is derived from an EMBL/GenBank/DDBJ whole genome shotgun (WGS) entry which is preliminary data.</text>
</comment>
<feature type="compositionally biased region" description="Pro residues" evidence="2">
    <location>
        <begin position="1271"/>
        <end position="1283"/>
    </location>
</feature>
<keyword evidence="1" id="KW-0175">Coiled coil</keyword>
<feature type="region of interest" description="Disordered" evidence="2">
    <location>
        <begin position="179"/>
        <end position="480"/>
    </location>
</feature>
<gene>
    <name evidence="3" type="primary">MTUS2</name>
    <name evidence="3" type="ORF">AMEX_G23618</name>
</gene>
<dbReference type="GO" id="GO:0008017">
    <property type="term" value="F:microtubule binding"/>
    <property type="evidence" value="ECO:0007669"/>
    <property type="project" value="TreeGrafter"/>
</dbReference>
<feature type="compositionally biased region" description="Polar residues" evidence="2">
    <location>
        <begin position="108"/>
        <end position="128"/>
    </location>
</feature>
<accession>A0A8T2L3H9</accession>
<feature type="compositionally biased region" description="Polar residues" evidence="2">
    <location>
        <begin position="451"/>
        <end position="470"/>
    </location>
</feature>
<evidence type="ECO:0000313" key="3">
    <source>
        <dbReference type="EMBL" id="KAG9263571.1"/>
    </source>
</evidence>
<feature type="compositionally biased region" description="Low complexity" evidence="2">
    <location>
        <begin position="1253"/>
        <end position="1264"/>
    </location>
</feature>
<dbReference type="InterPro" id="IPR051293">
    <property type="entry name" value="MTUS1/CCDC69"/>
</dbReference>
<feature type="compositionally biased region" description="Basic and acidic residues" evidence="2">
    <location>
        <begin position="223"/>
        <end position="232"/>
    </location>
</feature>